<evidence type="ECO:0000313" key="1">
    <source>
        <dbReference type="EMBL" id="MBA2881069.1"/>
    </source>
</evidence>
<dbReference type="PANTHER" id="PTHR11941:SF75">
    <property type="entry name" value="ENOYL-COA HYDRATASE_ISOMERASE FAMILY PROTEIN"/>
    <property type="match status" value="1"/>
</dbReference>
<protein>
    <submittedName>
        <fullName evidence="1">Enoyl-CoA hydratase/carnithine racemase</fullName>
    </submittedName>
</protein>
<dbReference type="Gene3D" id="3.90.226.10">
    <property type="entry name" value="2-enoyl-CoA Hydratase, Chain A, domain 1"/>
    <property type="match status" value="1"/>
</dbReference>
<dbReference type="GO" id="GO:0004165">
    <property type="term" value="F:delta(3)-delta(2)-enoyl-CoA isomerase activity"/>
    <property type="evidence" value="ECO:0007669"/>
    <property type="project" value="TreeGrafter"/>
</dbReference>
<keyword evidence="2" id="KW-1185">Reference proteome</keyword>
<evidence type="ECO:0000313" key="2">
    <source>
        <dbReference type="Proteomes" id="UP000525298"/>
    </source>
</evidence>
<accession>A0A7W0C8D7</accession>
<dbReference type="GO" id="GO:0006635">
    <property type="term" value="P:fatty acid beta-oxidation"/>
    <property type="evidence" value="ECO:0007669"/>
    <property type="project" value="TreeGrafter"/>
</dbReference>
<organism evidence="1 2">
    <name type="scientific">Desulfosalsimonas propionicica</name>
    <dbReference type="NCBI Taxonomy" id="332175"/>
    <lineage>
        <taxon>Bacteria</taxon>
        <taxon>Pseudomonadati</taxon>
        <taxon>Thermodesulfobacteriota</taxon>
        <taxon>Desulfobacteria</taxon>
        <taxon>Desulfobacterales</taxon>
        <taxon>Desulfosalsimonadaceae</taxon>
        <taxon>Desulfosalsimonas</taxon>
    </lineage>
</organism>
<dbReference type="Proteomes" id="UP000525298">
    <property type="component" value="Unassembled WGS sequence"/>
</dbReference>
<name>A0A7W0C8D7_9BACT</name>
<dbReference type="CDD" id="cd06558">
    <property type="entry name" value="crotonase-like"/>
    <property type="match status" value="1"/>
</dbReference>
<reference evidence="1 2" key="1">
    <citation type="submission" date="2020-07" db="EMBL/GenBank/DDBJ databases">
        <title>Genomic Encyclopedia of Type Strains, Phase IV (KMG-IV): sequencing the most valuable type-strain genomes for metagenomic binning, comparative biology and taxonomic classification.</title>
        <authorList>
            <person name="Goeker M."/>
        </authorList>
    </citation>
    <scope>NUCLEOTIDE SEQUENCE [LARGE SCALE GENOMIC DNA]</scope>
    <source>
        <strain evidence="1 2">DSM 17721</strain>
    </source>
</reference>
<dbReference type="Pfam" id="PF00378">
    <property type="entry name" value="ECH_1"/>
    <property type="match status" value="1"/>
</dbReference>
<dbReference type="SUPFAM" id="SSF52096">
    <property type="entry name" value="ClpP/crotonase"/>
    <property type="match status" value="1"/>
</dbReference>
<dbReference type="InterPro" id="IPR001753">
    <property type="entry name" value="Enoyl-CoA_hydra/iso"/>
</dbReference>
<dbReference type="AlphaFoldDB" id="A0A7W0C8D7"/>
<dbReference type="RefSeq" id="WP_181550727.1">
    <property type="nucleotide sequence ID" value="NZ_JACDUS010000003.1"/>
</dbReference>
<dbReference type="PANTHER" id="PTHR11941">
    <property type="entry name" value="ENOYL-COA HYDRATASE-RELATED"/>
    <property type="match status" value="1"/>
</dbReference>
<gene>
    <name evidence="1" type="ORF">HNR65_001395</name>
</gene>
<dbReference type="InterPro" id="IPR029045">
    <property type="entry name" value="ClpP/crotonase-like_dom_sf"/>
</dbReference>
<sequence>MAIVYRQMDEGVAVVYMNNNENLQDLAFSQALNAVLDEAVADTETRAIVLTSSDPKFFSNGIHVNWLMEKYAAQEFQAIRDFCYGMDEVFKKLLLAPVPAIAAINGHAFGNGAILSCACDFRFMKSDRGFFCFPEVDLGIPFLPGMDAFIEKAVPRWKFNELKLTGRRATAPELEAHHVIEKACDNAEHLMAETMGFAKSFNKKRGIFAEHKKRMHGRIIEIIDRENPEHIDAVNLMVTE</sequence>
<dbReference type="EMBL" id="JACDUS010000003">
    <property type="protein sequence ID" value="MBA2881069.1"/>
    <property type="molecule type" value="Genomic_DNA"/>
</dbReference>
<proteinExistence type="predicted"/>
<comment type="caution">
    <text evidence="1">The sequence shown here is derived from an EMBL/GenBank/DDBJ whole genome shotgun (WGS) entry which is preliminary data.</text>
</comment>